<evidence type="ECO:0000313" key="3">
    <source>
        <dbReference type="Proteomes" id="UP000564836"/>
    </source>
</evidence>
<reference evidence="2 3" key="3">
    <citation type="journal article" date="2022" name="Int. J. Syst. Evol. Microbiol.">
        <title>Strains of Bradyrhizobium barranii sp. nov. associated with legumes native to Canada are symbionts of soybeans and belong to different subspecies (subsp. barranii subsp. nov. and subsp. apii subsp. nov.) and symbiovars (sv. glycinearum and sv. septentrionale).</title>
        <authorList>
            <person name="Bromfield E.S.P."/>
            <person name="Cloutier S."/>
            <person name="Wasai-Hara S."/>
            <person name="Minamisawa K."/>
        </authorList>
    </citation>
    <scope>NUCLEOTIDE SEQUENCE [LARGE SCALE GENOMIC DNA]</scope>
    <source>
        <strain evidence="3">323S2</strain>
        <plasmid evidence="2 3">pBb323S2d</plasmid>
    </source>
</reference>
<accession>A0A7Z0TWN0</accession>
<dbReference type="EMBL" id="CP088277">
    <property type="protein sequence ID" value="UGX89446.1"/>
    <property type="molecule type" value="Genomic_DNA"/>
</dbReference>
<protein>
    <submittedName>
        <fullName evidence="1">Uncharacterized protein</fullName>
    </submittedName>
</protein>
<dbReference type="RefSeq" id="WP_166354485.1">
    <property type="nucleotide sequence ID" value="NZ_CP049701.1"/>
</dbReference>
<geneLocation type="plasmid" evidence="2 3">
    <name>pBb323S2d</name>
</geneLocation>
<evidence type="ECO:0000313" key="2">
    <source>
        <dbReference type="EMBL" id="UGX89446.1"/>
    </source>
</evidence>
<dbReference type="Proteomes" id="UP000564836">
    <property type="component" value="Plasmid pBb323S2d"/>
</dbReference>
<name>A0A7Z0TWN0_9BRAD</name>
<sequence>MTPYNFIIAASQSSINNSDFDEFLKDAMSRMLHGEDLLQLGETVLKLPKRH</sequence>
<dbReference type="EMBL" id="JACBFH010000002">
    <property type="protein sequence ID" value="NYY96274.1"/>
    <property type="molecule type" value="Genomic_DNA"/>
</dbReference>
<gene>
    <name evidence="2" type="ORF">G6321_00000570</name>
    <name evidence="1" type="ORF">G6321_50105</name>
</gene>
<reference evidence="1" key="2">
    <citation type="submission" date="2020-06" db="EMBL/GenBank/DDBJ databases">
        <title>Whole Genome Sequence of Bradyrhizobium sp. Strain 323S2.</title>
        <authorList>
            <person name="Bromfield E.S.P."/>
        </authorList>
    </citation>
    <scope>NUCLEOTIDE SEQUENCE [LARGE SCALE GENOMIC DNA]</scope>
    <source>
        <strain evidence="1">323S2</strain>
    </source>
</reference>
<dbReference type="AlphaFoldDB" id="A0A7Z0TWN0"/>
<proteinExistence type="predicted"/>
<evidence type="ECO:0000313" key="1">
    <source>
        <dbReference type="EMBL" id="NYY96274.1"/>
    </source>
</evidence>
<organism evidence="1">
    <name type="scientific">Bradyrhizobium barranii subsp. barranii</name>
    <dbReference type="NCBI Taxonomy" id="2823807"/>
    <lineage>
        <taxon>Bacteria</taxon>
        <taxon>Pseudomonadati</taxon>
        <taxon>Pseudomonadota</taxon>
        <taxon>Alphaproteobacteria</taxon>
        <taxon>Hyphomicrobiales</taxon>
        <taxon>Nitrobacteraceae</taxon>
        <taxon>Bradyrhizobium</taxon>
        <taxon>Bradyrhizobium barranii</taxon>
    </lineage>
</organism>
<keyword evidence="2" id="KW-0614">Plasmid</keyword>
<reference evidence="2 3" key="1">
    <citation type="journal article" date="2017" name="Syst. Appl. Microbiol.">
        <title>Soybeans inoculated with root zone soils of Canadian native legumes harbour diverse and novel Bradyrhizobium spp. that possess agricultural potential.</title>
        <authorList>
            <person name="Bromfield E.S.P."/>
            <person name="Cloutier S."/>
            <person name="Tambong J.T."/>
            <person name="Tran Thi T.V."/>
        </authorList>
    </citation>
    <scope>NUCLEOTIDE SEQUENCE [LARGE SCALE GENOMIC DNA]</scope>
    <source>
        <strain evidence="3">323S2</strain>
        <plasmid evidence="2">pBb323S2d</plasmid>
    </source>
</reference>